<dbReference type="EMBL" id="KE145357">
    <property type="protein sequence ID" value="EPE33616.1"/>
    <property type="molecule type" value="Genomic_DNA"/>
</dbReference>
<accession>S3DNE6</accession>
<dbReference type="RefSeq" id="XP_008078768.1">
    <property type="nucleotide sequence ID" value="XM_008080577.1"/>
</dbReference>
<dbReference type="GeneID" id="19465682"/>
<gene>
    <name evidence="2" type="ORF">GLAREA_06629</name>
</gene>
<feature type="region of interest" description="Disordered" evidence="1">
    <location>
        <begin position="547"/>
        <end position="566"/>
    </location>
</feature>
<evidence type="ECO:0000313" key="3">
    <source>
        <dbReference type="Proteomes" id="UP000016922"/>
    </source>
</evidence>
<proteinExistence type="predicted"/>
<sequence length="1028" mass="116683">MSTWGAYFSSYVKKKEDGTLVSDNKLPEESKSEVPPPPKVNIPVQKPSTATKKLYGATFEEKGPQGAEKAAGNAARVAKLFGRDVSNPALAQVVSDAVKQKKETVTEPKDELILPKSTYVPITQKSPKKASTKKASPKPVLETKDVEVVSRPAFVPITQRLRKDSISETVAMMSSHSMVPAKLEVKQDITIVKPPTTPRAQVTVLPPLQTSPRNDDRQSIPIMFHGIKHASTEIVPLMISDKALVNSPLQMRKTRARKDSKFSEPSVTRNGTQTSFDDLMNELGAHTSTFSSDSRSPSKDRSARAGNRGFQSRSPSSERNPRRDNSRLHSAKSSVDDVLITLQRSPVEAKSPGPTKQAQRRGRSGPKQSISELDDIMLALQAEIKAEPKSRSVSPRPPFTKEVADMQVAIQRAHRSASSTSSRRTQSPSSEGPLTEVPEGEEVVVEIIESRAWEHARKISEFKLQQELMEKERKRMAEEQVKFQQMEARFREEEEQQRLFVEDVRKSQEKEQQEEDERRRSVEEQSRKEIEERERMLVEQARIAEEKQEAQLRQEREKREEEQRIQRDKRIFAAEEKKRIADEQERNKRMWEEERARNAAEVARLIAEEEERERSELEALKLVRRRDTSQGPVSPMHRRSPDLDDISIYSDDLVESEDDFEEQLEEERRAYELEQDETRRRDRQAEEERAERVRKREEQDRREQLRYEAQQTEKLRLAAEAAEAEARRYEFEEKERQRRQEEAERTRIEMQQDDERRRVEEQKQQKLQFQKEQEERRQYALEEATRLREAEQLEERRRIEAEKIKSPAPFQKEQNYWAERKRMAAVRSQPQSPLPPTPRSQPQSPLPPPPRSPLPPAPSPNDQAEERRIQALAAKLQAEDEAAEAEAAKQEELRKAEEKIRAAFAGMARERGEAPPPVVPMKEPSARIVGKGGPLPMLNRAATFQADGPAVPTKEGRVGMMKGPLVKRAGTVAGGEVPVRSAGVKVGDGLAAVAPTRGGTVVGRPGGLPSGPRAGRGLPSGPRAGRMI</sequence>
<organism evidence="2 3">
    <name type="scientific">Glarea lozoyensis (strain ATCC 20868 / MF5171)</name>
    <dbReference type="NCBI Taxonomy" id="1116229"/>
    <lineage>
        <taxon>Eukaryota</taxon>
        <taxon>Fungi</taxon>
        <taxon>Dikarya</taxon>
        <taxon>Ascomycota</taxon>
        <taxon>Pezizomycotina</taxon>
        <taxon>Leotiomycetes</taxon>
        <taxon>Helotiales</taxon>
        <taxon>Helotiaceae</taxon>
        <taxon>Glarea</taxon>
    </lineage>
</organism>
<evidence type="ECO:0000256" key="1">
    <source>
        <dbReference type="SAM" id="MobiDB-lite"/>
    </source>
</evidence>
<feature type="region of interest" description="Disordered" evidence="1">
    <location>
        <begin position="997"/>
        <end position="1028"/>
    </location>
</feature>
<feature type="region of interest" description="Disordered" evidence="1">
    <location>
        <begin position="18"/>
        <end position="48"/>
    </location>
</feature>
<dbReference type="OrthoDB" id="3560732at2759"/>
<reference evidence="2 3" key="1">
    <citation type="journal article" date="2013" name="BMC Genomics">
        <title>Genomics-driven discovery of the pneumocandin biosynthetic gene cluster in the fungus Glarea lozoyensis.</title>
        <authorList>
            <person name="Chen L."/>
            <person name="Yue Q."/>
            <person name="Zhang X."/>
            <person name="Xiang M."/>
            <person name="Wang C."/>
            <person name="Li S."/>
            <person name="Che Y."/>
            <person name="Ortiz-Lopez F.J."/>
            <person name="Bills G.F."/>
            <person name="Liu X."/>
            <person name="An Z."/>
        </authorList>
    </citation>
    <scope>NUCLEOTIDE SEQUENCE [LARGE SCALE GENOMIC DNA]</scope>
    <source>
        <strain evidence="3">ATCC 20868 / MF5171</strain>
    </source>
</reference>
<feature type="compositionally biased region" description="Pro residues" evidence="1">
    <location>
        <begin position="832"/>
        <end position="859"/>
    </location>
</feature>
<dbReference type="AlphaFoldDB" id="S3DNE6"/>
<feature type="compositionally biased region" description="Acidic residues" evidence="1">
    <location>
        <begin position="652"/>
        <end position="665"/>
    </location>
</feature>
<feature type="compositionally biased region" description="Gly residues" evidence="1">
    <location>
        <begin position="1000"/>
        <end position="1009"/>
    </location>
</feature>
<feature type="compositionally biased region" description="Low complexity" evidence="1">
    <location>
        <begin position="416"/>
        <end position="437"/>
    </location>
</feature>
<dbReference type="KEGG" id="glz:GLAREA_06629"/>
<feature type="region of interest" description="Disordered" evidence="1">
    <location>
        <begin position="490"/>
        <end position="533"/>
    </location>
</feature>
<feature type="compositionally biased region" description="Polar residues" evidence="1">
    <location>
        <begin position="263"/>
        <end position="276"/>
    </location>
</feature>
<keyword evidence="3" id="KW-1185">Reference proteome</keyword>
<dbReference type="HOGENOM" id="CLU_294748_0_0_1"/>
<feature type="region of interest" description="Disordered" evidence="1">
    <location>
        <begin position="799"/>
        <end position="895"/>
    </location>
</feature>
<dbReference type="OMA" id="TWGAYFS"/>
<dbReference type="Proteomes" id="UP000016922">
    <property type="component" value="Unassembled WGS sequence"/>
</dbReference>
<feature type="compositionally biased region" description="Basic and acidic residues" evidence="1">
    <location>
        <begin position="666"/>
        <end position="717"/>
    </location>
</feature>
<feature type="region of interest" description="Disordered" evidence="1">
    <location>
        <begin position="908"/>
        <end position="934"/>
    </location>
</feature>
<dbReference type="eggNOG" id="ENOG502QQWT">
    <property type="taxonomic scope" value="Eukaryota"/>
</dbReference>
<name>S3DNE6_GLAL2</name>
<feature type="region of interest" description="Disordered" evidence="1">
    <location>
        <begin position="251"/>
        <end position="371"/>
    </location>
</feature>
<feature type="compositionally biased region" description="Basic and acidic residues" evidence="1">
    <location>
        <begin position="886"/>
        <end position="895"/>
    </location>
</feature>
<feature type="region of interest" description="Disordered" evidence="1">
    <location>
        <begin position="606"/>
        <end position="779"/>
    </location>
</feature>
<feature type="region of interest" description="Disordered" evidence="1">
    <location>
        <begin position="387"/>
        <end position="441"/>
    </location>
</feature>
<protein>
    <submittedName>
        <fullName evidence="2">Uncharacterized protein</fullName>
    </submittedName>
</protein>
<feature type="compositionally biased region" description="Basic and acidic residues" evidence="1">
    <location>
        <begin position="724"/>
        <end position="779"/>
    </location>
</feature>
<feature type="compositionally biased region" description="Basic and acidic residues" evidence="1">
    <location>
        <begin position="612"/>
        <end position="628"/>
    </location>
</feature>
<evidence type="ECO:0000313" key="2">
    <source>
        <dbReference type="EMBL" id="EPE33616.1"/>
    </source>
</evidence>